<feature type="region of interest" description="Disordered" evidence="1">
    <location>
        <begin position="1"/>
        <end position="68"/>
    </location>
</feature>
<feature type="non-terminal residue" evidence="2">
    <location>
        <position position="100"/>
    </location>
</feature>
<reference evidence="2" key="1">
    <citation type="submission" date="2020-02" db="EMBL/GenBank/DDBJ databases">
        <authorList>
            <person name="Meier V. D."/>
        </authorList>
    </citation>
    <scope>NUCLEOTIDE SEQUENCE</scope>
    <source>
        <strain evidence="2">AVDCRST_MAG79</strain>
    </source>
</reference>
<dbReference type="EMBL" id="CADCWC010000432">
    <property type="protein sequence ID" value="CAA9551881.1"/>
    <property type="molecule type" value="Genomic_DNA"/>
</dbReference>
<feature type="region of interest" description="Disordered" evidence="1">
    <location>
        <begin position="80"/>
        <end position="100"/>
    </location>
</feature>
<feature type="compositionally biased region" description="Basic and acidic residues" evidence="1">
    <location>
        <begin position="82"/>
        <end position="100"/>
    </location>
</feature>
<feature type="compositionally biased region" description="Basic and acidic residues" evidence="1">
    <location>
        <begin position="37"/>
        <end position="53"/>
    </location>
</feature>
<sequence>GIHGDRALHGRGGRRRGRPGRPRGGRGRAGGRLPGPPDRDADADRGRPLRPRPDLAVARRGGRRRRARTVAAGVCGLVRPARGAEPRARRDPRHPCRREL</sequence>
<feature type="non-terminal residue" evidence="2">
    <location>
        <position position="1"/>
    </location>
</feature>
<proteinExistence type="predicted"/>
<dbReference type="AlphaFoldDB" id="A0A6J4UKB3"/>
<evidence type="ECO:0000256" key="1">
    <source>
        <dbReference type="SAM" id="MobiDB-lite"/>
    </source>
</evidence>
<feature type="compositionally biased region" description="Basic residues" evidence="1">
    <location>
        <begin position="9"/>
        <end position="26"/>
    </location>
</feature>
<accession>A0A6J4UKB3</accession>
<name>A0A6J4UKB3_9ACTN</name>
<evidence type="ECO:0000313" key="2">
    <source>
        <dbReference type="EMBL" id="CAA9551881.1"/>
    </source>
</evidence>
<protein>
    <submittedName>
        <fullName evidence="2">Uncharacterized protein</fullName>
    </submittedName>
</protein>
<gene>
    <name evidence="2" type="ORF">AVDCRST_MAG79-2772</name>
</gene>
<organism evidence="2">
    <name type="scientific">uncultured Thermoleophilia bacterium</name>
    <dbReference type="NCBI Taxonomy" id="1497501"/>
    <lineage>
        <taxon>Bacteria</taxon>
        <taxon>Bacillati</taxon>
        <taxon>Actinomycetota</taxon>
        <taxon>Thermoleophilia</taxon>
        <taxon>environmental samples</taxon>
    </lineage>
</organism>